<dbReference type="EMBL" id="AP011801">
    <property type="protein sequence ID" value="BAL58617.1"/>
    <property type="molecule type" value="Genomic_DNA"/>
</dbReference>
<organism evidence="1">
    <name type="scientific">Acetithermum autotrophicum</name>
    <dbReference type="NCBI Taxonomy" id="1446466"/>
    <lineage>
        <taxon>Bacteria</taxon>
        <taxon>Candidatus Bipolaricaulota</taxon>
        <taxon>Candidatus Acetithermum</taxon>
    </lineage>
</organism>
<reference evidence="1" key="1">
    <citation type="journal article" date="2005" name="Environ. Microbiol.">
        <title>Genetic and functional properties of uncultivated thermophilic crenarchaeotes from a subsurface gold mine as revealed by analysis of genome fragments.</title>
        <authorList>
            <person name="Nunoura T."/>
            <person name="Hirayama H."/>
            <person name="Takami H."/>
            <person name="Oida H."/>
            <person name="Nishi S."/>
            <person name="Shimamura S."/>
            <person name="Suzuki Y."/>
            <person name="Inagaki F."/>
            <person name="Takai K."/>
            <person name="Nealson K.H."/>
            <person name="Horikoshi K."/>
        </authorList>
    </citation>
    <scope>NUCLEOTIDE SEQUENCE</scope>
</reference>
<dbReference type="AlphaFoldDB" id="H5SRA0"/>
<protein>
    <recommendedName>
        <fullName evidence="2">Ribbon-helix-helix protein CopG domain-containing protein</fullName>
    </recommendedName>
</protein>
<proteinExistence type="predicted"/>
<evidence type="ECO:0008006" key="2">
    <source>
        <dbReference type="Google" id="ProtNLM"/>
    </source>
</evidence>
<reference evidence="1" key="2">
    <citation type="journal article" date="2012" name="PLoS ONE">
        <title>A Deeply Branching Thermophilic Bacterium with an Ancient Acetyl-CoA Pathway Dominates a Subsurface Ecosystem.</title>
        <authorList>
            <person name="Takami H."/>
            <person name="Noguchi H."/>
            <person name="Takaki Y."/>
            <person name="Uchiyama I."/>
            <person name="Toyoda A."/>
            <person name="Nishi S."/>
            <person name="Chee G.-J."/>
            <person name="Arai W."/>
            <person name="Nunoura T."/>
            <person name="Itoh T."/>
            <person name="Hattori M."/>
            <person name="Takai K."/>
        </authorList>
    </citation>
    <scope>NUCLEOTIDE SEQUENCE</scope>
</reference>
<gene>
    <name evidence="1" type="ORF">HGMM_OP2C167</name>
</gene>
<name>H5SRA0_ACEAU</name>
<sequence>MIMKRVNIVLEEWQYQYLKDRAEREGKSISALVRDLVAILTTPPREGLKSDPIFKIVGIAKGRRRYVSRHHDEILYRKDW</sequence>
<evidence type="ECO:0000313" key="1">
    <source>
        <dbReference type="EMBL" id="BAL58617.1"/>
    </source>
</evidence>
<accession>H5SRA0</accession>